<protein>
    <submittedName>
        <fullName evidence="1">Uncharacterized protein</fullName>
    </submittedName>
</protein>
<proteinExistence type="predicted"/>
<accession>A0A3G4ZS97</accession>
<sequence length="223" mass="24600">MATEKKTSGPKSTTTIFNELKGKHAKPTVVIVGRGKIGSYKCDFDLATNHPGLTVLKIDVDPSSGADMIFDFNDAKSRKEYFQGIRASGLNVIMIQLDLSVFKFLAGDEEMFLDNCDLLVRGGLFIFPFEPKGGGVGFSASPTTAMVDGLHSISIPYATMLDIFGKKDATKELEEFKADVKGAAQQKILIHMNKIFGKCDMYQNAPYPFFEKVNVTNYVCQKR</sequence>
<organism evidence="1">
    <name type="scientific">Edafosvirus sp</name>
    <dbReference type="NCBI Taxonomy" id="2487765"/>
    <lineage>
        <taxon>Viruses</taxon>
        <taxon>Varidnaviria</taxon>
        <taxon>Bamfordvirae</taxon>
        <taxon>Nucleocytoviricota</taxon>
        <taxon>Megaviricetes</taxon>
        <taxon>Imitervirales</taxon>
        <taxon>Mimiviridae</taxon>
        <taxon>Klosneuvirinae</taxon>
    </lineage>
</organism>
<evidence type="ECO:0000313" key="1">
    <source>
        <dbReference type="EMBL" id="AYV77782.1"/>
    </source>
</evidence>
<name>A0A3G4ZS97_9VIRU</name>
<dbReference type="EMBL" id="MK072066">
    <property type="protein sequence ID" value="AYV77782.1"/>
    <property type="molecule type" value="Genomic_DNA"/>
</dbReference>
<gene>
    <name evidence="1" type="ORF">Edafosvirus1_113</name>
</gene>
<reference evidence="1" key="1">
    <citation type="submission" date="2018-10" db="EMBL/GenBank/DDBJ databases">
        <title>Hidden diversity of soil giant viruses.</title>
        <authorList>
            <person name="Schulz F."/>
            <person name="Alteio L."/>
            <person name="Goudeau D."/>
            <person name="Ryan E.M."/>
            <person name="Malmstrom R.R."/>
            <person name="Blanchard J."/>
            <person name="Woyke T."/>
        </authorList>
    </citation>
    <scope>NUCLEOTIDE SEQUENCE</scope>
    <source>
        <strain evidence="1">EDV1</strain>
    </source>
</reference>